<dbReference type="GO" id="GO:0005829">
    <property type="term" value="C:cytosol"/>
    <property type="evidence" value="ECO:0007669"/>
    <property type="project" value="TreeGrafter"/>
</dbReference>
<reference evidence="7 8" key="1">
    <citation type="submission" date="2016-10" db="EMBL/GenBank/DDBJ databases">
        <authorList>
            <person name="de Groot N.N."/>
        </authorList>
    </citation>
    <scope>NUCLEOTIDE SEQUENCE [LARGE SCALE GENOMIC DNA]</scope>
    <source>
        <strain evidence="7 8">DSM 21799</strain>
    </source>
</reference>
<protein>
    <recommendedName>
        <fullName evidence="1">pyridoxal kinase</fullName>
        <ecNumber evidence="1">2.7.1.35</ecNumber>
    </recommendedName>
</protein>
<dbReference type="InterPro" id="IPR029056">
    <property type="entry name" value="Ribokinase-like"/>
</dbReference>
<dbReference type="InterPro" id="IPR004625">
    <property type="entry name" value="PyrdxlKinase"/>
</dbReference>
<keyword evidence="5" id="KW-0067">ATP-binding</keyword>
<dbReference type="OrthoDB" id="9800808at2"/>
<accession>A0A1H4TUC0</accession>
<dbReference type="EMBL" id="FNRY01000002">
    <property type="protein sequence ID" value="SEC59634.1"/>
    <property type="molecule type" value="Genomic_DNA"/>
</dbReference>
<keyword evidence="4 7" id="KW-0418">Kinase</keyword>
<dbReference type="PANTHER" id="PTHR10534:SF15">
    <property type="entry name" value="PYRIDOXINE_PYRIDOXAL_PYRIDOXAMINE KINASE"/>
    <property type="match status" value="1"/>
</dbReference>
<keyword evidence="3" id="KW-0547">Nucleotide-binding</keyword>
<evidence type="ECO:0000256" key="3">
    <source>
        <dbReference type="ARBA" id="ARBA00022741"/>
    </source>
</evidence>
<dbReference type="Pfam" id="PF08543">
    <property type="entry name" value="Phos_pyr_kin"/>
    <property type="match status" value="1"/>
</dbReference>
<dbReference type="Proteomes" id="UP000199183">
    <property type="component" value="Unassembled WGS sequence"/>
</dbReference>
<evidence type="ECO:0000313" key="8">
    <source>
        <dbReference type="Proteomes" id="UP000199183"/>
    </source>
</evidence>
<dbReference type="GO" id="GO:0008478">
    <property type="term" value="F:pyridoxal kinase activity"/>
    <property type="evidence" value="ECO:0007669"/>
    <property type="project" value="UniProtKB-EC"/>
</dbReference>
<organism evidence="7 8">
    <name type="scientific">Paramicrobacterium humi</name>
    <dbReference type="NCBI Taxonomy" id="640635"/>
    <lineage>
        <taxon>Bacteria</taxon>
        <taxon>Bacillati</taxon>
        <taxon>Actinomycetota</taxon>
        <taxon>Actinomycetes</taxon>
        <taxon>Micrococcales</taxon>
        <taxon>Microbacteriaceae</taxon>
        <taxon>Paramicrobacterium</taxon>
    </lineage>
</organism>
<proteinExistence type="predicted"/>
<evidence type="ECO:0000256" key="1">
    <source>
        <dbReference type="ARBA" id="ARBA00012104"/>
    </source>
</evidence>
<name>A0A1H4TUC0_9MICO</name>
<evidence type="ECO:0000256" key="2">
    <source>
        <dbReference type="ARBA" id="ARBA00022679"/>
    </source>
</evidence>
<evidence type="ECO:0000313" key="7">
    <source>
        <dbReference type="EMBL" id="SEC59634.1"/>
    </source>
</evidence>
<gene>
    <name evidence="7" type="ORF">SAMN04489806_3310</name>
</gene>
<dbReference type="SUPFAM" id="SSF53613">
    <property type="entry name" value="Ribokinase-like"/>
    <property type="match status" value="1"/>
</dbReference>
<evidence type="ECO:0000256" key="5">
    <source>
        <dbReference type="ARBA" id="ARBA00022840"/>
    </source>
</evidence>
<evidence type="ECO:0000259" key="6">
    <source>
        <dbReference type="Pfam" id="PF08543"/>
    </source>
</evidence>
<feature type="domain" description="Pyridoxamine kinase/Phosphomethylpyrimidine kinase" evidence="6">
    <location>
        <begin position="91"/>
        <end position="270"/>
    </location>
</feature>
<dbReference type="PANTHER" id="PTHR10534">
    <property type="entry name" value="PYRIDOXAL KINASE"/>
    <property type="match status" value="1"/>
</dbReference>
<sequence length="271" mass="28107">MNNEVSVRTSGWEMDSRPVDIVVISSQLAYGAVGNTASARVLTEAGYRCVQVPTVILSALPHYPGVHGGPLPDDWFAGILDDLIGLGALAEVRYVLVGFLAHSGQAAVIAEWFAALRTKVPGVRLVVDPAMGDDDVGLYTDPAVAASYARHLVPLATGLTPNRFELAMLSGRELVAADDVAAAAAALRPDGGWLIVTSADPTGTAVISNLVATEEGTRTVRNERLRTGAKGAGDIYAATVVARLLAGADISVAADDAGRAVADTIREAPRV</sequence>
<evidence type="ECO:0000256" key="4">
    <source>
        <dbReference type="ARBA" id="ARBA00022777"/>
    </source>
</evidence>
<dbReference type="Gene3D" id="3.40.1190.20">
    <property type="match status" value="1"/>
</dbReference>
<dbReference type="RefSeq" id="WP_091187955.1">
    <property type="nucleotide sequence ID" value="NZ_FNRY01000002.1"/>
</dbReference>
<dbReference type="GO" id="GO:0009443">
    <property type="term" value="P:pyridoxal 5'-phosphate salvage"/>
    <property type="evidence" value="ECO:0007669"/>
    <property type="project" value="InterPro"/>
</dbReference>
<dbReference type="EC" id="2.7.1.35" evidence="1"/>
<dbReference type="GO" id="GO:0005524">
    <property type="term" value="F:ATP binding"/>
    <property type="evidence" value="ECO:0007669"/>
    <property type="project" value="UniProtKB-KW"/>
</dbReference>
<dbReference type="InterPro" id="IPR013749">
    <property type="entry name" value="PM/HMP-P_kinase-1"/>
</dbReference>
<dbReference type="STRING" id="640635.SAMN04489806_3310"/>
<dbReference type="GO" id="GO:0008902">
    <property type="term" value="F:hydroxymethylpyrimidine kinase activity"/>
    <property type="evidence" value="ECO:0007669"/>
    <property type="project" value="TreeGrafter"/>
</dbReference>
<keyword evidence="2" id="KW-0808">Transferase</keyword>
<keyword evidence="8" id="KW-1185">Reference proteome</keyword>
<dbReference type="AlphaFoldDB" id="A0A1H4TUC0"/>